<keyword evidence="1" id="KW-1133">Transmembrane helix</keyword>
<dbReference type="AlphaFoldDB" id="A0A382ZJH6"/>
<accession>A0A382ZJH6</accession>
<gene>
    <name evidence="2" type="ORF">METZ01_LOCUS448476</name>
</gene>
<reference evidence="2" key="1">
    <citation type="submission" date="2018-05" db="EMBL/GenBank/DDBJ databases">
        <authorList>
            <person name="Lanie J.A."/>
            <person name="Ng W.-L."/>
            <person name="Kazmierczak K.M."/>
            <person name="Andrzejewski T.M."/>
            <person name="Davidsen T.M."/>
            <person name="Wayne K.J."/>
            <person name="Tettelin H."/>
            <person name="Glass J.I."/>
            <person name="Rusch D."/>
            <person name="Podicherti R."/>
            <person name="Tsui H.-C.T."/>
            <person name="Winkler M.E."/>
        </authorList>
    </citation>
    <scope>NUCLEOTIDE SEQUENCE</scope>
</reference>
<keyword evidence="1" id="KW-0472">Membrane</keyword>
<evidence type="ECO:0000313" key="2">
    <source>
        <dbReference type="EMBL" id="SVD95622.1"/>
    </source>
</evidence>
<keyword evidence="1" id="KW-0812">Transmembrane</keyword>
<dbReference type="EMBL" id="UINC01184417">
    <property type="protein sequence ID" value="SVD95622.1"/>
    <property type="molecule type" value="Genomic_DNA"/>
</dbReference>
<proteinExistence type="predicted"/>
<protein>
    <submittedName>
        <fullName evidence="2">Uncharacterized protein</fullName>
    </submittedName>
</protein>
<name>A0A382ZJH6_9ZZZZ</name>
<sequence length="141" mass="15634">MNKLIKCVVIMVMIMIPVNVIARMYPSNIAMPSVCFSEPRELYIYQEMILGETIVAAAKTLATAKAEDQGWIVIFYSKEKDSWSLAGIVPTEACVMMVGHGWDTIPLEQLPPGYKEYLEGPKLPTPTVPKVSNDDALEGKL</sequence>
<feature type="transmembrane region" description="Helical" evidence="1">
    <location>
        <begin position="7"/>
        <end position="25"/>
    </location>
</feature>
<evidence type="ECO:0000256" key="1">
    <source>
        <dbReference type="SAM" id="Phobius"/>
    </source>
</evidence>
<organism evidence="2">
    <name type="scientific">marine metagenome</name>
    <dbReference type="NCBI Taxonomy" id="408172"/>
    <lineage>
        <taxon>unclassified sequences</taxon>
        <taxon>metagenomes</taxon>
        <taxon>ecological metagenomes</taxon>
    </lineage>
</organism>